<protein>
    <submittedName>
        <fullName evidence="2">Uncharacterized protein</fullName>
    </submittedName>
</protein>
<gene>
    <name evidence="2" type="ORF">PAHAL_2G139600</name>
</gene>
<dbReference type="EMBL" id="CM008047">
    <property type="protein sequence ID" value="PVH63938.1"/>
    <property type="molecule type" value="Genomic_DNA"/>
</dbReference>
<dbReference type="Proteomes" id="UP000243499">
    <property type="component" value="Chromosome 2"/>
</dbReference>
<accession>A0A2T8KP31</accession>
<evidence type="ECO:0000256" key="1">
    <source>
        <dbReference type="SAM" id="MobiDB-lite"/>
    </source>
</evidence>
<reference evidence="2" key="1">
    <citation type="submission" date="2018-04" db="EMBL/GenBank/DDBJ databases">
        <title>WGS assembly of Panicum hallii.</title>
        <authorList>
            <person name="Lovell J."/>
            <person name="Jenkins J."/>
            <person name="Lowry D."/>
            <person name="Mamidi S."/>
            <person name="Sreedasyam A."/>
            <person name="Weng X."/>
            <person name="Barry K."/>
            <person name="Bonette J."/>
            <person name="Campitelli B."/>
            <person name="Daum C."/>
            <person name="Gordon S."/>
            <person name="Gould B."/>
            <person name="Lipzen A."/>
            <person name="Macqueen A."/>
            <person name="Palacio-Mejia J."/>
            <person name="Plott C."/>
            <person name="Shakirov E."/>
            <person name="Shu S."/>
            <person name="Yoshinaga Y."/>
            <person name="Zane M."/>
            <person name="Rokhsar D."/>
            <person name="Grimwood J."/>
            <person name="Schmutz J."/>
            <person name="Juenger T."/>
        </authorList>
    </citation>
    <scope>NUCLEOTIDE SEQUENCE [LARGE SCALE GENOMIC DNA]</scope>
    <source>
        <strain evidence="2">FIL2</strain>
    </source>
</reference>
<sequence>MKQITSKPGNNSTHAAGVQRGRDVLPSIASFALVGSQNASSTSGEGIRGDAAREAEAARRRPDLAASLHPRLSRLLLHRIWQLYSELLI</sequence>
<dbReference type="AlphaFoldDB" id="A0A2T8KP31"/>
<dbReference type="Gramene" id="PVH63938">
    <property type="protein sequence ID" value="PVH63938"/>
    <property type="gene ID" value="PAHAL_2G139600"/>
</dbReference>
<feature type="compositionally biased region" description="Basic and acidic residues" evidence="1">
    <location>
        <begin position="47"/>
        <end position="63"/>
    </location>
</feature>
<name>A0A2T8KP31_9POAL</name>
<evidence type="ECO:0000313" key="2">
    <source>
        <dbReference type="EMBL" id="PVH63938.1"/>
    </source>
</evidence>
<organism evidence="2">
    <name type="scientific">Panicum hallii</name>
    <dbReference type="NCBI Taxonomy" id="206008"/>
    <lineage>
        <taxon>Eukaryota</taxon>
        <taxon>Viridiplantae</taxon>
        <taxon>Streptophyta</taxon>
        <taxon>Embryophyta</taxon>
        <taxon>Tracheophyta</taxon>
        <taxon>Spermatophyta</taxon>
        <taxon>Magnoliopsida</taxon>
        <taxon>Liliopsida</taxon>
        <taxon>Poales</taxon>
        <taxon>Poaceae</taxon>
        <taxon>PACMAD clade</taxon>
        <taxon>Panicoideae</taxon>
        <taxon>Panicodae</taxon>
        <taxon>Paniceae</taxon>
        <taxon>Panicinae</taxon>
        <taxon>Panicum</taxon>
        <taxon>Panicum sect. Panicum</taxon>
    </lineage>
</organism>
<proteinExistence type="predicted"/>
<feature type="region of interest" description="Disordered" evidence="1">
    <location>
        <begin position="35"/>
        <end position="63"/>
    </location>
</feature>